<keyword evidence="1 2" id="KW-0597">Phosphoprotein</keyword>
<evidence type="ECO:0000259" key="3">
    <source>
        <dbReference type="PROSITE" id="PS50110"/>
    </source>
</evidence>
<dbReference type="EMBL" id="AP025028">
    <property type="protein sequence ID" value="BDA78046.1"/>
    <property type="molecule type" value="Genomic_DNA"/>
</dbReference>
<reference evidence="4 5" key="1">
    <citation type="submission" date="2021-08" db="EMBL/GenBank/DDBJ databases">
        <title>Complete genome sequence of Leptospira kobayashii strain E30.</title>
        <authorList>
            <person name="Nakao R."/>
            <person name="Nakamura S."/>
            <person name="Masuzawa T."/>
            <person name="Koizumi N."/>
        </authorList>
    </citation>
    <scope>NUCLEOTIDE SEQUENCE [LARGE SCALE GENOMIC DNA]</scope>
    <source>
        <strain evidence="4 5">E30</strain>
    </source>
</reference>
<dbReference type="Proteomes" id="UP000245263">
    <property type="component" value="Chromosome 1"/>
</dbReference>
<dbReference type="SMART" id="SM00448">
    <property type="entry name" value="REC"/>
    <property type="match status" value="1"/>
</dbReference>
<dbReference type="InterPro" id="IPR011006">
    <property type="entry name" value="CheY-like_superfamily"/>
</dbReference>
<dbReference type="RefSeq" id="WP_109018584.1">
    <property type="nucleotide sequence ID" value="NZ_AP025028.1"/>
</dbReference>
<dbReference type="PANTHER" id="PTHR44591:SF3">
    <property type="entry name" value="RESPONSE REGULATORY DOMAIN-CONTAINING PROTEIN"/>
    <property type="match status" value="1"/>
</dbReference>
<dbReference type="PANTHER" id="PTHR44591">
    <property type="entry name" value="STRESS RESPONSE REGULATOR PROTEIN 1"/>
    <property type="match status" value="1"/>
</dbReference>
<evidence type="ECO:0000256" key="1">
    <source>
        <dbReference type="ARBA" id="ARBA00022553"/>
    </source>
</evidence>
<feature type="domain" description="Response regulatory" evidence="3">
    <location>
        <begin position="30"/>
        <end position="152"/>
    </location>
</feature>
<dbReference type="InterPro" id="IPR050595">
    <property type="entry name" value="Bact_response_regulator"/>
</dbReference>
<organism evidence="4 5">
    <name type="scientific">Leptospira kobayashii</name>
    <dbReference type="NCBI Taxonomy" id="1917830"/>
    <lineage>
        <taxon>Bacteria</taxon>
        <taxon>Pseudomonadati</taxon>
        <taxon>Spirochaetota</taxon>
        <taxon>Spirochaetia</taxon>
        <taxon>Leptospirales</taxon>
        <taxon>Leptospiraceae</taxon>
        <taxon>Leptospira</taxon>
    </lineage>
</organism>
<feature type="modified residue" description="4-aspartylphosphate" evidence="2">
    <location>
        <position position="86"/>
    </location>
</feature>
<evidence type="ECO:0000256" key="2">
    <source>
        <dbReference type="PROSITE-ProRule" id="PRU00169"/>
    </source>
</evidence>
<sequence>MTNDINEIFEAELQKYHQGNISGKNEKVIKIVMVDDLKSISSSMKRELMFVAKNSDGYRFNIIDFQDSEVALKFLEANQPDLLISDIKMPFLTGDKLVEEVKKRYPNLPIIVVTGYATRDNILSVYKSDKNSIILTKPWEPKRLVQALNKLLGLELSWPE</sequence>
<dbReference type="Gene3D" id="3.40.50.2300">
    <property type="match status" value="1"/>
</dbReference>
<dbReference type="PROSITE" id="PS50110">
    <property type="entry name" value="RESPONSE_REGULATORY"/>
    <property type="match status" value="1"/>
</dbReference>
<proteinExistence type="predicted"/>
<protein>
    <recommendedName>
        <fullName evidence="3">Response regulatory domain-containing protein</fullName>
    </recommendedName>
</protein>
<name>A0ABM7UHA6_9LEPT</name>
<evidence type="ECO:0000313" key="4">
    <source>
        <dbReference type="EMBL" id="BDA78046.1"/>
    </source>
</evidence>
<gene>
    <name evidence="4" type="ORF">LPTSP3_g09760</name>
</gene>
<evidence type="ECO:0000313" key="5">
    <source>
        <dbReference type="Proteomes" id="UP000245263"/>
    </source>
</evidence>
<dbReference type="Pfam" id="PF00072">
    <property type="entry name" value="Response_reg"/>
    <property type="match status" value="1"/>
</dbReference>
<dbReference type="SUPFAM" id="SSF52172">
    <property type="entry name" value="CheY-like"/>
    <property type="match status" value="1"/>
</dbReference>
<keyword evidence="5" id="KW-1185">Reference proteome</keyword>
<dbReference type="InterPro" id="IPR001789">
    <property type="entry name" value="Sig_transdc_resp-reg_receiver"/>
</dbReference>
<accession>A0ABM7UHA6</accession>